<comment type="caution">
    <text evidence="1">The sequence shown here is derived from an EMBL/GenBank/DDBJ whole genome shotgun (WGS) entry which is preliminary data.</text>
</comment>
<evidence type="ECO:0000313" key="1">
    <source>
        <dbReference type="EMBL" id="KAH3750460.1"/>
    </source>
</evidence>
<sequence length="131" mass="15204">MFYWRRLPNHELSVICTSISTGYMQTTGLADRSAEVGSETSIEVEHYYLTSINFMFETRRMNCFNRLYLSATDFAVSVTEQLGHINDASRISKTTFVSTSAFLLLLRQCIFLSYWNQQEFRYIGLPIRLTA</sequence>
<keyword evidence="2" id="KW-1185">Reference proteome</keyword>
<evidence type="ECO:0000313" key="2">
    <source>
        <dbReference type="Proteomes" id="UP000828390"/>
    </source>
</evidence>
<dbReference type="AlphaFoldDB" id="A0A9D4I6W1"/>
<dbReference type="Proteomes" id="UP000828390">
    <property type="component" value="Unassembled WGS sequence"/>
</dbReference>
<dbReference type="EMBL" id="JAIWYP010000010">
    <property type="protein sequence ID" value="KAH3750460.1"/>
    <property type="molecule type" value="Genomic_DNA"/>
</dbReference>
<name>A0A9D4I6W1_DREPO</name>
<organism evidence="1 2">
    <name type="scientific">Dreissena polymorpha</name>
    <name type="common">Zebra mussel</name>
    <name type="synonym">Mytilus polymorpha</name>
    <dbReference type="NCBI Taxonomy" id="45954"/>
    <lineage>
        <taxon>Eukaryota</taxon>
        <taxon>Metazoa</taxon>
        <taxon>Spiralia</taxon>
        <taxon>Lophotrochozoa</taxon>
        <taxon>Mollusca</taxon>
        <taxon>Bivalvia</taxon>
        <taxon>Autobranchia</taxon>
        <taxon>Heteroconchia</taxon>
        <taxon>Euheterodonta</taxon>
        <taxon>Imparidentia</taxon>
        <taxon>Neoheterodontei</taxon>
        <taxon>Myida</taxon>
        <taxon>Dreissenoidea</taxon>
        <taxon>Dreissenidae</taxon>
        <taxon>Dreissena</taxon>
    </lineage>
</organism>
<protein>
    <submittedName>
        <fullName evidence="1">Uncharacterized protein</fullName>
    </submittedName>
</protein>
<proteinExistence type="predicted"/>
<reference evidence="1" key="1">
    <citation type="journal article" date="2019" name="bioRxiv">
        <title>The Genome of the Zebra Mussel, Dreissena polymorpha: A Resource for Invasive Species Research.</title>
        <authorList>
            <person name="McCartney M.A."/>
            <person name="Auch B."/>
            <person name="Kono T."/>
            <person name="Mallez S."/>
            <person name="Zhang Y."/>
            <person name="Obille A."/>
            <person name="Becker A."/>
            <person name="Abrahante J.E."/>
            <person name="Garbe J."/>
            <person name="Badalamenti J.P."/>
            <person name="Herman A."/>
            <person name="Mangelson H."/>
            <person name="Liachko I."/>
            <person name="Sullivan S."/>
            <person name="Sone E.D."/>
            <person name="Koren S."/>
            <person name="Silverstein K.A.T."/>
            <person name="Beckman K.B."/>
            <person name="Gohl D.M."/>
        </authorList>
    </citation>
    <scope>NUCLEOTIDE SEQUENCE</scope>
    <source>
        <strain evidence="1">Duluth1</strain>
        <tissue evidence="1">Whole animal</tissue>
    </source>
</reference>
<gene>
    <name evidence="1" type="ORF">DPMN_184983</name>
</gene>
<reference evidence="1" key="2">
    <citation type="submission" date="2020-11" db="EMBL/GenBank/DDBJ databases">
        <authorList>
            <person name="McCartney M.A."/>
            <person name="Auch B."/>
            <person name="Kono T."/>
            <person name="Mallez S."/>
            <person name="Becker A."/>
            <person name="Gohl D.M."/>
            <person name="Silverstein K.A.T."/>
            <person name="Koren S."/>
            <person name="Bechman K.B."/>
            <person name="Herman A."/>
            <person name="Abrahante J.E."/>
            <person name="Garbe J."/>
        </authorList>
    </citation>
    <scope>NUCLEOTIDE SEQUENCE</scope>
    <source>
        <strain evidence="1">Duluth1</strain>
        <tissue evidence="1">Whole animal</tissue>
    </source>
</reference>
<accession>A0A9D4I6W1</accession>